<comment type="caution">
    <text evidence="6">The sequence shown here is derived from an EMBL/GenBank/DDBJ whole genome shotgun (WGS) entry which is preliminary data.</text>
</comment>
<sequence length="340" mass="37534">MKSTSIQSVRVIDEVGNFCLSDASVQTMELKWLEDFVSLAEHRSYSRAAGDRNITQSALSKRIKQLEDWIGLPLIDRSSNPIGLTKAGECFLPRAHDALEMLLTARKTVSDGYSASWEIISFATLNTLSLTFFPHWMAQIEAAGVSFRARFADPHSSFVGNISTLVSGHCDFFLTYAHPAVPQMDDLSGYPFLALGTERVIPVSAPAPNGQALHSLKEKSLPIDFLSYRGNSFFSLALPWLFEKHGFELNTVYENGMSVALKAMAVSGHGVAWIPESLVDDELKRGVLVRAGETDTDLLIDIRVYRTPQFRNKQAELLWRRASQLVAQKNGHDAGSPASG</sequence>
<dbReference type="Pfam" id="PF03466">
    <property type="entry name" value="LysR_substrate"/>
    <property type="match status" value="1"/>
</dbReference>
<dbReference type="PANTHER" id="PTHR30126:SF2">
    <property type="entry name" value="HTH-TYPE TRANSCRIPTIONAL REGULATOR YJIE"/>
    <property type="match status" value="1"/>
</dbReference>
<dbReference type="Pfam" id="PF00126">
    <property type="entry name" value="HTH_1"/>
    <property type="match status" value="1"/>
</dbReference>
<dbReference type="PROSITE" id="PS50931">
    <property type="entry name" value="HTH_LYSR"/>
    <property type="match status" value="1"/>
</dbReference>
<dbReference type="PANTHER" id="PTHR30126">
    <property type="entry name" value="HTH-TYPE TRANSCRIPTIONAL REGULATOR"/>
    <property type="match status" value="1"/>
</dbReference>
<evidence type="ECO:0000259" key="5">
    <source>
        <dbReference type="PROSITE" id="PS50931"/>
    </source>
</evidence>
<dbReference type="GO" id="GO:0003700">
    <property type="term" value="F:DNA-binding transcription factor activity"/>
    <property type="evidence" value="ECO:0007669"/>
    <property type="project" value="InterPro"/>
</dbReference>
<dbReference type="CDD" id="cd05466">
    <property type="entry name" value="PBP2_LTTR_substrate"/>
    <property type="match status" value="1"/>
</dbReference>
<dbReference type="RefSeq" id="WP_006470126.1">
    <property type="nucleotide sequence ID" value="NZ_ACQA01000003.1"/>
</dbReference>
<reference evidence="6 7" key="1">
    <citation type="submission" date="2009-05" db="EMBL/GenBank/DDBJ databases">
        <authorList>
            <person name="Setubal J.C."/>
            <person name="Boyle S."/>
            <person name="Crasta O.R."/>
            <person name="Gillespie J.J."/>
            <person name="Kenyon R.W."/>
            <person name="Lu J."/>
            <person name="Mane S."/>
            <person name="Nagrani S."/>
            <person name="Shallom J.M."/>
            <person name="Shallom S."/>
            <person name="Shukla M."/>
            <person name="Snyder E.E."/>
            <person name="Sobral B.W."/>
            <person name="Wattam A.R."/>
            <person name="Will R."/>
            <person name="Williams K."/>
            <person name="Yoo H."/>
            <person name="Munk C."/>
            <person name="Tapia R."/>
            <person name="Green L."/>
            <person name="Rogers Y."/>
            <person name="Detter J.C."/>
            <person name="Bruce D."/>
            <person name="Brettin T.S."/>
            <person name="Tsolis R."/>
        </authorList>
    </citation>
    <scope>NUCLEOTIDE SEQUENCE [LARGE SCALE GENOMIC DNA]</scope>
    <source>
        <strain evidence="6 7">LMG 3301</strain>
    </source>
</reference>
<proteinExistence type="inferred from homology"/>
<keyword evidence="2" id="KW-0805">Transcription regulation</keyword>
<gene>
    <name evidence="6" type="ORF">OINT_4000093</name>
</gene>
<protein>
    <submittedName>
        <fullName evidence="6">LysR family transcriptional regulator</fullName>
    </submittedName>
</protein>
<dbReference type="Gene3D" id="1.10.10.10">
    <property type="entry name" value="Winged helix-like DNA-binding domain superfamily/Winged helix DNA-binding domain"/>
    <property type="match status" value="1"/>
</dbReference>
<evidence type="ECO:0000256" key="2">
    <source>
        <dbReference type="ARBA" id="ARBA00023015"/>
    </source>
</evidence>
<dbReference type="InterPro" id="IPR005119">
    <property type="entry name" value="LysR_subst-bd"/>
</dbReference>
<dbReference type="Proteomes" id="UP000004386">
    <property type="component" value="Unassembled WGS sequence"/>
</dbReference>
<comment type="similarity">
    <text evidence="1">Belongs to the LysR transcriptional regulatory family.</text>
</comment>
<evidence type="ECO:0000313" key="6">
    <source>
        <dbReference type="EMBL" id="EEQ92842.1"/>
    </source>
</evidence>
<accession>C4WR88</accession>
<organism evidence="6 7">
    <name type="scientific">Brucella intermedia LMG 3301</name>
    <dbReference type="NCBI Taxonomy" id="641118"/>
    <lineage>
        <taxon>Bacteria</taxon>
        <taxon>Pseudomonadati</taxon>
        <taxon>Pseudomonadota</taxon>
        <taxon>Alphaproteobacteria</taxon>
        <taxon>Hyphomicrobiales</taxon>
        <taxon>Brucellaceae</taxon>
        <taxon>Brucella/Ochrobactrum group</taxon>
        <taxon>Brucella</taxon>
    </lineage>
</organism>
<dbReference type="SUPFAM" id="SSF46785">
    <property type="entry name" value="Winged helix' DNA-binding domain"/>
    <property type="match status" value="1"/>
</dbReference>
<keyword evidence="3" id="KW-0238">DNA-binding</keyword>
<evidence type="ECO:0000313" key="7">
    <source>
        <dbReference type="Proteomes" id="UP000004386"/>
    </source>
</evidence>
<feature type="domain" description="HTH lysR-type" evidence="5">
    <location>
        <begin position="28"/>
        <end position="85"/>
    </location>
</feature>
<name>C4WR88_9HYPH</name>
<dbReference type="InterPro" id="IPR036390">
    <property type="entry name" value="WH_DNA-bd_sf"/>
</dbReference>
<evidence type="ECO:0000256" key="1">
    <source>
        <dbReference type="ARBA" id="ARBA00009437"/>
    </source>
</evidence>
<dbReference type="AlphaFoldDB" id="C4WR88"/>
<dbReference type="InterPro" id="IPR000847">
    <property type="entry name" value="LysR_HTH_N"/>
</dbReference>
<dbReference type="InterPro" id="IPR036388">
    <property type="entry name" value="WH-like_DNA-bd_sf"/>
</dbReference>
<evidence type="ECO:0000256" key="4">
    <source>
        <dbReference type="ARBA" id="ARBA00023163"/>
    </source>
</evidence>
<dbReference type="SUPFAM" id="SSF53850">
    <property type="entry name" value="Periplasmic binding protein-like II"/>
    <property type="match status" value="1"/>
</dbReference>
<dbReference type="Gene3D" id="3.40.190.10">
    <property type="entry name" value="Periplasmic binding protein-like II"/>
    <property type="match status" value="1"/>
</dbReference>
<dbReference type="HOGENOM" id="CLU_039613_4_1_5"/>
<evidence type="ECO:0000256" key="3">
    <source>
        <dbReference type="ARBA" id="ARBA00023125"/>
    </source>
</evidence>
<keyword evidence="4" id="KW-0804">Transcription</keyword>
<dbReference type="GO" id="GO:0000976">
    <property type="term" value="F:transcription cis-regulatory region binding"/>
    <property type="evidence" value="ECO:0007669"/>
    <property type="project" value="TreeGrafter"/>
</dbReference>
<dbReference type="PRINTS" id="PR00039">
    <property type="entry name" value="HTHLYSR"/>
</dbReference>
<dbReference type="EMBL" id="ACQA01000003">
    <property type="protein sequence ID" value="EEQ92842.1"/>
    <property type="molecule type" value="Genomic_DNA"/>
</dbReference>